<dbReference type="Pfam" id="PF00293">
    <property type="entry name" value="NUDIX"/>
    <property type="match status" value="1"/>
</dbReference>
<dbReference type="PANTHER" id="PTHR21340:SF0">
    <property type="entry name" value="BIS(5'-NUCLEOSYL)-TETRAPHOSPHATASE [ASYMMETRICAL]"/>
    <property type="match status" value="1"/>
</dbReference>
<dbReference type="GO" id="GO:0004081">
    <property type="term" value="F:bis(5'-nucleosyl)-tetraphosphatase (asymmetrical) activity"/>
    <property type="evidence" value="ECO:0007669"/>
    <property type="project" value="TreeGrafter"/>
</dbReference>
<name>A0A8H3W2I6_9PEZI</name>
<keyword evidence="1" id="KW-0378">Hydrolase</keyword>
<protein>
    <submittedName>
        <fullName evidence="3">Nudix domain-containing protein</fullName>
    </submittedName>
</protein>
<dbReference type="InterPro" id="IPR020084">
    <property type="entry name" value="NUDIX_hydrolase_CS"/>
</dbReference>
<keyword evidence="4" id="KW-1185">Reference proteome</keyword>
<dbReference type="Proteomes" id="UP000434172">
    <property type="component" value="Unassembled WGS sequence"/>
</dbReference>
<evidence type="ECO:0000313" key="4">
    <source>
        <dbReference type="Proteomes" id="UP000434172"/>
    </source>
</evidence>
<sequence length="172" mass="19010">MATTDRRLDSAADFVISCGTVTVDVEKKKVLVIRCRNSDEHMLPKGRKDLNETLEDAAKRETYEETGVRVNLLPVNIPTRATTPSSIAPNDRPTHVTEPIAVAQRVSDGVLKIMFWFVAAADSTISPEEGTQQEDEDFEVSWVDVEEVSDRLSFADDQRIAREACAAVFGLG</sequence>
<dbReference type="PROSITE" id="PS00893">
    <property type="entry name" value="NUDIX_BOX"/>
    <property type="match status" value="1"/>
</dbReference>
<dbReference type="Gene3D" id="3.90.79.10">
    <property type="entry name" value="Nucleoside Triphosphate Pyrophosphohydrolase"/>
    <property type="match status" value="1"/>
</dbReference>
<dbReference type="PROSITE" id="PS51462">
    <property type="entry name" value="NUDIX"/>
    <property type="match status" value="1"/>
</dbReference>
<dbReference type="AlphaFoldDB" id="A0A8H3W2I6"/>
<accession>A0A8H3W2I6</accession>
<dbReference type="PANTHER" id="PTHR21340">
    <property type="entry name" value="DIADENOSINE 5,5-P1,P4-TETRAPHOSPHATE PYROPHOSPHOHYDROLASE MUTT"/>
    <property type="match status" value="1"/>
</dbReference>
<evidence type="ECO:0000313" key="3">
    <source>
        <dbReference type="EMBL" id="KAF0318117.1"/>
    </source>
</evidence>
<dbReference type="InterPro" id="IPR000086">
    <property type="entry name" value="NUDIX_hydrolase_dom"/>
</dbReference>
<evidence type="ECO:0000256" key="1">
    <source>
        <dbReference type="ARBA" id="ARBA00022801"/>
    </source>
</evidence>
<dbReference type="OrthoDB" id="10259236at2759"/>
<dbReference type="SUPFAM" id="SSF55811">
    <property type="entry name" value="Nudix"/>
    <property type="match status" value="1"/>
</dbReference>
<comment type="caution">
    <text evidence="3">The sequence shown here is derived from an EMBL/GenBank/DDBJ whole genome shotgun (WGS) entry which is preliminary data.</text>
</comment>
<organism evidence="3 4">
    <name type="scientific">Colletotrichum asianum</name>
    <dbReference type="NCBI Taxonomy" id="702518"/>
    <lineage>
        <taxon>Eukaryota</taxon>
        <taxon>Fungi</taxon>
        <taxon>Dikarya</taxon>
        <taxon>Ascomycota</taxon>
        <taxon>Pezizomycotina</taxon>
        <taxon>Sordariomycetes</taxon>
        <taxon>Hypocreomycetidae</taxon>
        <taxon>Glomerellales</taxon>
        <taxon>Glomerellaceae</taxon>
        <taxon>Colletotrichum</taxon>
        <taxon>Colletotrichum gloeosporioides species complex</taxon>
    </lineage>
</organism>
<dbReference type="InterPro" id="IPR015797">
    <property type="entry name" value="NUDIX_hydrolase-like_dom_sf"/>
</dbReference>
<proteinExistence type="predicted"/>
<feature type="domain" description="Nudix hydrolase" evidence="2">
    <location>
        <begin position="13"/>
        <end position="165"/>
    </location>
</feature>
<dbReference type="InterPro" id="IPR051325">
    <property type="entry name" value="Nudix_hydrolase_domain"/>
</dbReference>
<evidence type="ECO:0000259" key="2">
    <source>
        <dbReference type="PROSITE" id="PS51462"/>
    </source>
</evidence>
<reference evidence="3 4" key="1">
    <citation type="submission" date="2019-12" db="EMBL/GenBank/DDBJ databases">
        <title>A genome sequence resource for the geographically widespread anthracnose pathogen Colletotrichum asianum.</title>
        <authorList>
            <person name="Meng Y."/>
        </authorList>
    </citation>
    <scope>NUCLEOTIDE SEQUENCE [LARGE SCALE GENOMIC DNA]</scope>
    <source>
        <strain evidence="3 4">ICMP 18580</strain>
    </source>
</reference>
<dbReference type="EMBL" id="WOWK01000115">
    <property type="protein sequence ID" value="KAF0318117.1"/>
    <property type="molecule type" value="Genomic_DNA"/>
</dbReference>
<dbReference type="GO" id="GO:0006167">
    <property type="term" value="P:AMP biosynthetic process"/>
    <property type="evidence" value="ECO:0007669"/>
    <property type="project" value="TreeGrafter"/>
</dbReference>
<gene>
    <name evidence="3" type="ORF">GQ607_014618</name>
</gene>
<dbReference type="GO" id="GO:0006754">
    <property type="term" value="P:ATP biosynthetic process"/>
    <property type="evidence" value="ECO:0007669"/>
    <property type="project" value="TreeGrafter"/>
</dbReference>